<dbReference type="EMBL" id="MU806899">
    <property type="protein sequence ID" value="KAJ3832634.1"/>
    <property type="molecule type" value="Genomic_DNA"/>
</dbReference>
<keyword evidence="3" id="KW-0812">Transmembrane</keyword>
<dbReference type="InterPro" id="IPR007248">
    <property type="entry name" value="Mpv17_PMP22"/>
</dbReference>
<comment type="caution">
    <text evidence="7">The sequence shown here is derived from an EMBL/GenBank/DDBJ whole genome shotgun (WGS) entry which is preliminary data.</text>
</comment>
<evidence type="ECO:0000256" key="1">
    <source>
        <dbReference type="ARBA" id="ARBA00004141"/>
    </source>
</evidence>
<reference evidence="7" key="1">
    <citation type="submission" date="2022-08" db="EMBL/GenBank/DDBJ databases">
        <authorList>
            <consortium name="DOE Joint Genome Institute"/>
            <person name="Min B."/>
            <person name="Riley R."/>
            <person name="Sierra-Patev S."/>
            <person name="Naranjo-Ortiz M."/>
            <person name="Looney B."/>
            <person name="Konkel Z."/>
            <person name="Slot J.C."/>
            <person name="Sakamoto Y."/>
            <person name="Steenwyk J.L."/>
            <person name="Rokas A."/>
            <person name="Carro J."/>
            <person name="Camarero S."/>
            <person name="Ferreira P."/>
            <person name="Molpeceres G."/>
            <person name="Ruiz-Duenas F.J."/>
            <person name="Serrano A."/>
            <person name="Henrissat B."/>
            <person name="Drula E."/>
            <person name="Hughes K.W."/>
            <person name="Mata J.L."/>
            <person name="Ishikawa N.K."/>
            <person name="Vargas-Isla R."/>
            <person name="Ushijima S."/>
            <person name="Smith C.A."/>
            <person name="Ahrendt S."/>
            <person name="Andreopoulos W."/>
            <person name="He G."/>
            <person name="Labutti K."/>
            <person name="Lipzen A."/>
            <person name="Ng V."/>
            <person name="Sandor L."/>
            <person name="Barry K."/>
            <person name="Martinez A.T."/>
            <person name="Xiao Y."/>
            <person name="Gibbons J.G."/>
            <person name="Terashima K."/>
            <person name="Hibbett D.S."/>
            <person name="Grigoriev I.V."/>
        </authorList>
    </citation>
    <scope>NUCLEOTIDE SEQUENCE</scope>
    <source>
        <strain evidence="7">TFB9207</strain>
    </source>
</reference>
<keyword evidence="4" id="KW-1133">Transmembrane helix</keyword>
<evidence type="ECO:0000256" key="6">
    <source>
        <dbReference type="RuleBase" id="RU363053"/>
    </source>
</evidence>
<keyword evidence="8" id="KW-1185">Reference proteome</keyword>
<evidence type="ECO:0000256" key="3">
    <source>
        <dbReference type="ARBA" id="ARBA00022692"/>
    </source>
</evidence>
<dbReference type="Proteomes" id="UP001163846">
    <property type="component" value="Unassembled WGS sequence"/>
</dbReference>
<organism evidence="7 8">
    <name type="scientific">Lentinula raphanica</name>
    <dbReference type="NCBI Taxonomy" id="153919"/>
    <lineage>
        <taxon>Eukaryota</taxon>
        <taxon>Fungi</taxon>
        <taxon>Dikarya</taxon>
        <taxon>Basidiomycota</taxon>
        <taxon>Agaricomycotina</taxon>
        <taxon>Agaricomycetes</taxon>
        <taxon>Agaricomycetidae</taxon>
        <taxon>Agaricales</taxon>
        <taxon>Marasmiineae</taxon>
        <taxon>Omphalotaceae</taxon>
        <taxon>Lentinula</taxon>
    </lineage>
</organism>
<dbReference type="Pfam" id="PF04117">
    <property type="entry name" value="Mpv17_PMP22"/>
    <property type="match status" value="1"/>
</dbReference>
<protein>
    <submittedName>
        <fullName evidence="7">Uncharacterized protein</fullName>
    </submittedName>
</protein>
<evidence type="ECO:0000256" key="5">
    <source>
        <dbReference type="ARBA" id="ARBA00023136"/>
    </source>
</evidence>
<evidence type="ECO:0000313" key="7">
    <source>
        <dbReference type="EMBL" id="KAJ3832634.1"/>
    </source>
</evidence>
<evidence type="ECO:0000313" key="8">
    <source>
        <dbReference type="Proteomes" id="UP001163846"/>
    </source>
</evidence>
<evidence type="ECO:0000256" key="4">
    <source>
        <dbReference type="ARBA" id="ARBA00022989"/>
    </source>
</evidence>
<dbReference type="GO" id="GO:0005739">
    <property type="term" value="C:mitochondrion"/>
    <property type="evidence" value="ECO:0007669"/>
    <property type="project" value="TreeGrafter"/>
</dbReference>
<gene>
    <name evidence="7" type="ORF">F5878DRAFT_634676</name>
</gene>
<comment type="subcellular location">
    <subcellularLocation>
        <location evidence="1">Membrane</location>
        <topology evidence="1">Multi-pass membrane protein</topology>
    </subcellularLocation>
</comment>
<name>A0AA38U5B6_9AGAR</name>
<proteinExistence type="inferred from homology"/>
<dbReference type="GO" id="GO:0016020">
    <property type="term" value="C:membrane"/>
    <property type="evidence" value="ECO:0007669"/>
    <property type="project" value="UniProtKB-SubCell"/>
</dbReference>
<dbReference type="PANTHER" id="PTHR11266:SF50">
    <property type="entry name" value="VACUOLAR MEMBRANE PROTEIN YOR292C"/>
    <property type="match status" value="1"/>
</dbReference>
<keyword evidence="5" id="KW-0472">Membrane</keyword>
<sequence length="222" mass="24826">MKSPSSFSSAYSKTMANIAVARAYQASFQSRPNTTLAVTGGTLNALGDFVAQTYQNTYGKQPHTGPARYDLDRTLRFFCFGFAISPLLGRWNVFLERHFPLRPSTGAGNVSLKALFKRVAADQIVMAPIGLSLFLASMGAMEGRSVPQIKQKFSDLYKPALITNWQVWPIAQLINFRFMPLPFRVPFQSTCGVFWTLYLSIINSKEDAKQDREAAMHKTLTH</sequence>
<dbReference type="PANTHER" id="PTHR11266">
    <property type="entry name" value="PEROXISOMAL MEMBRANE PROTEIN 2, PXMP2 MPV17"/>
    <property type="match status" value="1"/>
</dbReference>
<evidence type="ECO:0000256" key="2">
    <source>
        <dbReference type="ARBA" id="ARBA00006824"/>
    </source>
</evidence>
<dbReference type="AlphaFoldDB" id="A0AA38U5B6"/>
<comment type="similarity">
    <text evidence="2 6">Belongs to the peroxisomal membrane protein PXMP2/4 family.</text>
</comment>
<accession>A0AA38U5B6</accession>